<dbReference type="Pfam" id="PF13765">
    <property type="entry name" value="PRY"/>
    <property type="match status" value="1"/>
</dbReference>
<dbReference type="OMA" id="CTAMMEK"/>
<dbReference type="InterPro" id="IPR051051">
    <property type="entry name" value="E3_ubiq-ligase_TRIM/RNF"/>
</dbReference>
<dbReference type="GO" id="GO:0045087">
    <property type="term" value="P:innate immune response"/>
    <property type="evidence" value="ECO:0007669"/>
    <property type="project" value="UniProtKB-KW"/>
</dbReference>
<dbReference type="STRING" id="48698.ENSPFOP00000015115"/>
<evidence type="ECO:0000256" key="2">
    <source>
        <dbReference type="ARBA" id="ARBA00022723"/>
    </source>
</evidence>
<dbReference type="InterPro" id="IPR001870">
    <property type="entry name" value="B30.2/SPRY"/>
</dbReference>
<dbReference type="SUPFAM" id="SSF49899">
    <property type="entry name" value="Concanavalin A-like lectins/glucanases"/>
    <property type="match status" value="1"/>
</dbReference>
<dbReference type="InterPro" id="IPR003877">
    <property type="entry name" value="SPRY_dom"/>
</dbReference>
<dbReference type="Gene3D" id="3.30.160.60">
    <property type="entry name" value="Classic Zinc Finger"/>
    <property type="match status" value="1"/>
</dbReference>
<evidence type="ECO:0000256" key="5">
    <source>
        <dbReference type="ARBA" id="ARBA00022859"/>
    </source>
</evidence>
<dbReference type="SMART" id="SM00184">
    <property type="entry name" value="RING"/>
    <property type="match status" value="1"/>
</dbReference>
<dbReference type="InterPro" id="IPR058030">
    <property type="entry name" value="TRIM8/14/16/25/29/45/65_CC"/>
</dbReference>
<dbReference type="InterPro" id="IPR001841">
    <property type="entry name" value="Znf_RING"/>
</dbReference>
<dbReference type="EMBL" id="AYCK01015716">
    <property type="status" value="NOT_ANNOTATED_CDS"/>
    <property type="molecule type" value="Genomic_DNA"/>
</dbReference>
<dbReference type="InterPro" id="IPR013083">
    <property type="entry name" value="Znf_RING/FYVE/PHD"/>
</dbReference>
<dbReference type="Ensembl" id="ENSPFOT00000015137.1">
    <property type="protein sequence ID" value="ENSPFOP00000015115.1"/>
    <property type="gene ID" value="ENSPFOG00000015085.1"/>
</dbReference>
<evidence type="ECO:0000313" key="11">
    <source>
        <dbReference type="Proteomes" id="UP000028760"/>
    </source>
</evidence>
<dbReference type="Pfam" id="PF13445">
    <property type="entry name" value="zf-RING_UBOX"/>
    <property type="match status" value="1"/>
</dbReference>
<keyword evidence="5" id="KW-0391">Immunity</keyword>
<dbReference type="InterPro" id="IPR017907">
    <property type="entry name" value="Znf_RING_CS"/>
</dbReference>
<evidence type="ECO:0000256" key="4">
    <source>
        <dbReference type="ARBA" id="ARBA00022833"/>
    </source>
</evidence>
<evidence type="ECO:0000259" key="8">
    <source>
        <dbReference type="PROSITE" id="PS50089"/>
    </source>
</evidence>
<dbReference type="Pfam" id="PF00622">
    <property type="entry name" value="SPRY"/>
    <property type="match status" value="1"/>
</dbReference>
<dbReference type="PROSITE" id="PS00518">
    <property type="entry name" value="ZF_RING_1"/>
    <property type="match status" value="1"/>
</dbReference>
<keyword evidence="11" id="KW-1185">Reference proteome</keyword>
<dbReference type="InterPro" id="IPR013320">
    <property type="entry name" value="ConA-like_dom_sf"/>
</dbReference>
<feature type="domain" description="B30.2/SPRY" evidence="9">
    <location>
        <begin position="342"/>
        <end position="540"/>
    </location>
</feature>
<dbReference type="CDD" id="cd19769">
    <property type="entry name" value="Bbox2_TRIM16-like"/>
    <property type="match status" value="1"/>
</dbReference>
<dbReference type="GO" id="GO:0005737">
    <property type="term" value="C:cytoplasm"/>
    <property type="evidence" value="ECO:0007669"/>
    <property type="project" value="UniProtKB-ARBA"/>
</dbReference>
<dbReference type="SMART" id="SM00449">
    <property type="entry name" value="SPRY"/>
    <property type="match status" value="1"/>
</dbReference>
<protein>
    <submittedName>
        <fullName evidence="10">Uncharacterized protein</fullName>
    </submittedName>
</protein>
<dbReference type="PANTHER" id="PTHR25465:SF49">
    <property type="entry name" value="BLOODTHIRSTY-RELATED GENE FAMILY, MEMBER 1-RELATED"/>
    <property type="match status" value="1"/>
</dbReference>
<dbReference type="PROSITE" id="PS50089">
    <property type="entry name" value="ZF_RING_2"/>
    <property type="match status" value="1"/>
</dbReference>
<dbReference type="EMBL" id="AYCK01015717">
    <property type="status" value="NOT_ANNOTATED_CDS"/>
    <property type="molecule type" value="Genomic_DNA"/>
</dbReference>
<reference evidence="10" key="2">
    <citation type="submission" date="2025-08" db="UniProtKB">
        <authorList>
            <consortium name="Ensembl"/>
        </authorList>
    </citation>
    <scope>IDENTIFICATION</scope>
</reference>
<feature type="coiled-coil region" evidence="7">
    <location>
        <begin position="180"/>
        <end position="218"/>
    </location>
</feature>
<reference evidence="10" key="3">
    <citation type="submission" date="2025-09" db="UniProtKB">
        <authorList>
            <consortium name="Ensembl"/>
        </authorList>
    </citation>
    <scope>IDENTIFICATION</scope>
</reference>
<dbReference type="InterPro" id="IPR000315">
    <property type="entry name" value="Znf_B-box"/>
</dbReference>
<dbReference type="Proteomes" id="UP000028760">
    <property type="component" value="Unassembled WGS sequence"/>
</dbReference>
<keyword evidence="7" id="KW-0175">Coiled coil</keyword>
<dbReference type="CDD" id="cd13733">
    <property type="entry name" value="SPRY_PRY_C-I_1"/>
    <property type="match status" value="1"/>
</dbReference>
<proteinExistence type="predicted"/>
<accession>A0A087YAR2</accession>
<evidence type="ECO:0000313" key="10">
    <source>
        <dbReference type="Ensembl" id="ENSPFOP00000015115.1"/>
    </source>
</evidence>
<dbReference type="PRINTS" id="PR01407">
    <property type="entry name" value="BUTYPHLNCDUF"/>
</dbReference>
<evidence type="ECO:0000256" key="3">
    <source>
        <dbReference type="ARBA" id="ARBA00022771"/>
    </source>
</evidence>
<dbReference type="SUPFAM" id="SSF57845">
    <property type="entry name" value="B-box zinc-binding domain"/>
    <property type="match status" value="1"/>
</dbReference>
<evidence type="ECO:0000256" key="7">
    <source>
        <dbReference type="SAM" id="Coils"/>
    </source>
</evidence>
<keyword evidence="1" id="KW-0399">Innate immunity</keyword>
<dbReference type="SMART" id="SM00589">
    <property type="entry name" value="PRY"/>
    <property type="match status" value="1"/>
</dbReference>
<dbReference type="InterPro" id="IPR027370">
    <property type="entry name" value="Znf-RING_euk"/>
</dbReference>
<dbReference type="Gene3D" id="4.10.830.40">
    <property type="match status" value="1"/>
</dbReference>
<dbReference type="Pfam" id="PF25600">
    <property type="entry name" value="TRIM_CC"/>
    <property type="match status" value="1"/>
</dbReference>
<organism evidence="10 11">
    <name type="scientific">Poecilia formosa</name>
    <name type="common">Amazon molly</name>
    <name type="synonym">Limia formosa</name>
    <dbReference type="NCBI Taxonomy" id="48698"/>
    <lineage>
        <taxon>Eukaryota</taxon>
        <taxon>Metazoa</taxon>
        <taxon>Chordata</taxon>
        <taxon>Craniata</taxon>
        <taxon>Vertebrata</taxon>
        <taxon>Euteleostomi</taxon>
        <taxon>Actinopterygii</taxon>
        <taxon>Neopterygii</taxon>
        <taxon>Teleostei</taxon>
        <taxon>Neoteleostei</taxon>
        <taxon>Acanthomorphata</taxon>
        <taxon>Ovalentaria</taxon>
        <taxon>Atherinomorphae</taxon>
        <taxon>Cyprinodontiformes</taxon>
        <taxon>Poeciliidae</taxon>
        <taxon>Poeciliinae</taxon>
        <taxon>Poecilia</taxon>
    </lineage>
</organism>
<evidence type="ECO:0000256" key="1">
    <source>
        <dbReference type="ARBA" id="ARBA00022588"/>
    </source>
</evidence>
<dbReference type="SUPFAM" id="SSF57850">
    <property type="entry name" value="RING/U-box"/>
    <property type="match status" value="1"/>
</dbReference>
<dbReference type="InterPro" id="IPR003879">
    <property type="entry name" value="Butyrophylin_SPRY"/>
</dbReference>
<dbReference type="GeneTree" id="ENSGT01040000240385"/>
<dbReference type="AlphaFoldDB" id="A0A087YAR2"/>
<feature type="coiled-coil region" evidence="7">
    <location>
        <begin position="252"/>
        <end position="290"/>
    </location>
</feature>
<sequence>MTATAKSVKDDCFLERHLKCPICMETFTDPVTTSCGHSFCMRCLELSIASFQVDYACPLCKKHLRKAPKVNNVLRDIVQEVKNTLSQTFTGAAGEVPCDACTVPKKKAEKSCLVCVASFCSTHLENHYSAKRLKGHKLVEPVENLDTRACPTHGCPLALYCRKRQTCICARCLDGDHGKVVSAEEEWQEKKDQIENTKAQLQERIMTRKAKIDEINEALKSCKEDVGKEWWDIDALFTAVLDVVKAAKGEALNPLEDKLQLLNKESKNLKDELEDEINKLEATISKLDDISALEDHILFLQMYPSLSVQDVMKDWTYIELDTTLSFGSMRETATTMIENIQQQLEKLATIELARFTKFEVDVRLDPDTAHQRLVVSDDRSKVRDEGENQEVADSPKRYDVLGSVLGLNTLATGKSYWEVEVGSTNGWDLGVARGSANRRGRPALNPDNGYWVLVHFEESDVPKPFTAYAVMTAPPVSLSFKDQPKKVGVFVDYEEGIVSFYDVTARSHIYSFSKCSFQDELHPFFSLHMKNEINFEPLIISKINHTKMN</sequence>
<reference evidence="11" key="1">
    <citation type="submission" date="2013-10" db="EMBL/GenBank/DDBJ databases">
        <authorList>
            <person name="Schartl M."/>
            <person name="Warren W."/>
        </authorList>
    </citation>
    <scope>NUCLEOTIDE SEQUENCE [LARGE SCALE GENOMIC DNA]</scope>
    <source>
        <strain evidence="11">female</strain>
    </source>
</reference>
<dbReference type="Gene3D" id="2.60.120.920">
    <property type="match status" value="1"/>
</dbReference>
<evidence type="ECO:0000256" key="6">
    <source>
        <dbReference type="PROSITE-ProRule" id="PRU00175"/>
    </source>
</evidence>
<dbReference type="Pfam" id="PF00643">
    <property type="entry name" value="zf-B_box"/>
    <property type="match status" value="1"/>
</dbReference>
<dbReference type="FunFam" id="2.60.120.920:FF:000004">
    <property type="entry name" value="Butyrophilin subfamily 1 member A1"/>
    <property type="match status" value="1"/>
</dbReference>
<dbReference type="eggNOG" id="KOG2177">
    <property type="taxonomic scope" value="Eukaryota"/>
</dbReference>
<dbReference type="InterPro" id="IPR043136">
    <property type="entry name" value="B30.2/SPRY_sf"/>
</dbReference>
<dbReference type="InterPro" id="IPR006574">
    <property type="entry name" value="PRY"/>
</dbReference>
<keyword evidence="2" id="KW-0479">Metal-binding</keyword>
<dbReference type="PANTHER" id="PTHR25465">
    <property type="entry name" value="B-BOX DOMAIN CONTAINING"/>
    <property type="match status" value="1"/>
</dbReference>
<keyword evidence="3 6" id="KW-0863">Zinc-finger</keyword>
<name>A0A087YAR2_POEFO</name>
<dbReference type="PROSITE" id="PS50188">
    <property type="entry name" value="B302_SPRY"/>
    <property type="match status" value="1"/>
</dbReference>
<dbReference type="Gene3D" id="3.30.40.10">
    <property type="entry name" value="Zinc/RING finger domain, C3HC4 (zinc finger)"/>
    <property type="match status" value="1"/>
</dbReference>
<keyword evidence="4" id="KW-0862">Zinc</keyword>
<dbReference type="GO" id="GO:0008270">
    <property type="term" value="F:zinc ion binding"/>
    <property type="evidence" value="ECO:0007669"/>
    <property type="project" value="UniProtKB-KW"/>
</dbReference>
<evidence type="ECO:0000259" key="9">
    <source>
        <dbReference type="PROSITE" id="PS50188"/>
    </source>
</evidence>
<feature type="domain" description="RING-type" evidence="8">
    <location>
        <begin position="20"/>
        <end position="61"/>
    </location>
</feature>